<sequence length="68" mass="7726">AKSGGNPELFSLNQINAICRSSLCIPRLINQLCHKDLLLSFSEDKKSIEIEHLFSAMHETYDVCMPKF</sequence>
<proteinExistence type="predicted"/>
<comment type="caution">
    <text evidence="1">The sequence shown here is derived from an EMBL/GenBank/DDBJ whole genome shotgun (WGS) entry which is preliminary data.</text>
</comment>
<feature type="non-terminal residue" evidence="1">
    <location>
        <position position="68"/>
    </location>
</feature>
<feature type="non-terminal residue" evidence="1">
    <location>
        <position position="1"/>
    </location>
</feature>
<keyword evidence="2" id="KW-1185">Reference proteome</keyword>
<organism evidence="1 2">
    <name type="scientific">Vibrio echinoideorum</name>
    <dbReference type="NCBI Taxonomy" id="2100116"/>
    <lineage>
        <taxon>Bacteria</taxon>
        <taxon>Pseudomonadati</taxon>
        <taxon>Pseudomonadota</taxon>
        <taxon>Gammaproteobacteria</taxon>
        <taxon>Vibrionales</taxon>
        <taxon>Vibrionaceae</taxon>
        <taxon>Vibrio</taxon>
    </lineage>
</organism>
<evidence type="ECO:0000313" key="2">
    <source>
        <dbReference type="Proteomes" id="UP001377160"/>
    </source>
</evidence>
<gene>
    <name evidence="1" type="ORF">V8Z71_25040</name>
</gene>
<dbReference type="EMBL" id="JBANDX010000406">
    <property type="protein sequence ID" value="MEL0611498.1"/>
    <property type="molecule type" value="Genomic_DNA"/>
</dbReference>
<protein>
    <submittedName>
        <fullName evidence="1">MSHA biogenesis protein MshM</fullName>
    </submittedName>
</protein>
<reference evidence="1 2" key="1">
    <citation type="submission" date="2024-02" db="EMBL/GenBank/DDBJ databases">
        <title>Bacteria isolated from the canopy kelp, Nereocystis luetkeana.</title>
        <authorList>
            <person name="Pfister C.A."/>
            <person name="Younker I.T."/>
            <person name="Light S.H."/>
        </authorList>
    </citation>
    <scope>NUCLEOTIDE SEQUENCE [LARGE SCALE GENOMIC DNA]</scope>
    <source>
        <strain evidence="1 2">TI.1.15</strain>
    </source>
</reference>
<accession>A0ABU9FZ39</accession>
<dbReference type="Proteomes" id="UP001377160">
    <property type="component" value="Unassembled WGS sequence"/>
</dbReference>
<evidence type="ECO:0000313" key="1">
    <source>
        <dbReference type="EMBL" id="MEL0611498.1"/>
    </source>
</evidence>
<name>A0ABU9FZ39_9VIBR</name>